<organism evidence="13 14">
    <name type="scientific">Nitrospirillum viridazoti CBAmc</name>
    <dbReference type="NCBI Taxonomy" id="1441467"/>
    <lineage>
        <taxon>Bacteria</taxon>
        <taxon>Pseudomonadati</taxon>
        <taxon>Pseudomonadota</taxon>
        <taxon>Alphaproteobacteria</taxon>
        <taxon>Rhodospirillales</taxon>
        <taxon>Azospirillaceae</taxon>
        <taxon>Nitrospirillum</taxon>
        <taxon>Nitrospirillum viridazoti</taxon>
    </lineage>
</organism>
<comment type="cofactor">
    <cofactor evidence="9">
        <name>heme c</name>
        <dbReference type="ChEBI" id="CHEBI:61717"/>
    </cofactor>
    <text evidence="9">Binds 1 heme c group covalently per subunit.</text>
</comment>
<accession>A0A248JUN6</accession>
<gene>
    <name evidence="13" type="ORF">Y958_10230</name>
</gene>
<evidence type="ECO:0000256" key="11">
    <source>
        <dbReference type="SAM" id="SignalP"/>
    </source>
</evidence>
<evidence type="ECO:0000313" key="14">
    <source>
        <dbReference type="Proteomes" id="UP000197153"/>
    </source>
</evidence>
<feature type="binding site" description="covalent" evidence="9">
    <location>
        <position position="71"/>
    </location>
    <ligand>
        <name>heme c</name>
        <dbReference type="ChEBI" id="CHEBI:61717"/>
    </ligand>
</feature>
<evidence type="ECO:0000259" key="12">
    <source>
        <dbReference type="PROSITE" id="PS51007"/>
    </source>
</evidence>
<evidence type="ECO:0000256" key="4">
    <source>
        <dbReference type="ARBA" id="ARBA00022692"/>
    </source>
</evidence>
<dbReference type="EMBL" id="CP022110">
    <property type="protein sequence ID" value="ASG21934.1"/>
    <property type="molecule type" value="Genomic_DNA"/>
</dbReference>
<keyword evidence="3 9" id="KW-0349">Heme</keyword>
<dbReference type="Pfam" id="PF02167">
    <property type="entry name" value="Cytochrom_C1"/>
    <property type="match status" value="1"/>
</dbReference>
<feature type="transmembrane region" description="Helical" evidence="10">
    <location>
        <begin position="234"/>
        <end position="252"/>
    </location>
</feature>
<sequence length="261" mass="27878">MMRRLRSLILAGLVAVAAAAPAVASEEMEYPKNEWSHGGVTRGFSNIFGTFDRKALQRGFQVYKEVCSACHSMNLLSYRNLSALGYNEAEITAIAAGYDMTDGPNDEGEMFTRKGVPADHFKAPFPNEKAAAAANGGKAPPDLSLIVKARKGGEDYIVALMTGFEPAPAGFTVPSGGNYNKAFPGHVIAMPPPLSDGGVTFADGTKATVEQQAKDVATFLAWAAEPNLEARHQMGLKVMIFLIVLAGILYAAKRAVWADQH</sequence>
<evidence type="ECO:0000256" key="5">
    <source>
        <dbReference type="ARBA" id="ARBA00022723"/>
    </source>
</evidence>
<dbReference type="GO" id="GO:0046872">
    <property type="term" value="F:metal ion binding"/>
    <property type="evidence" value="ECO:0007669"/>
    <property type="project" value="UniProtKB-KW"/>
</dbReference>
<feature type="binding site" description="covalent" evidence="9">
    <location>
        <position position="67"/>
    </location>
    <ligand>
        <name>heme c</name>
        <dbReference type="ChEBI" id="CHEBI:61717"/>
    </ligand>
</feature>
<dbReference type="Proteomes" id="UP000197153">
    <property type="component" value="Chromosome 1"/>
</dbReference>
<keyword evidence="4 10" id="KW-0812">Transmembrane</keyword>
<keyword evidence="7 9" id="KW-0408">Iron</keyword>
<keyword evidence="6 10" id="KW-1133">Transmembrane helix</keyword>
<evidence type="ECO:0000313" key="13">
    <source>
        <dbReference type="EMBL" id="ASG21934.1"/>
    </source>
</evidence>
<feature type="domain" description="Cytochrome c" evidence="12">
    <location>
        <begin position="54"/>
        <end position="224"/>
    </location>
</feature>
<evidence type="ECO:0000256" key="10">
    <source>
        <dbReference type="SAM" id="Phobius"/>
    </source>
</evidence>
<evidence type="ECO:0000256" key="8">
    <source>
        <dbReference type="ARBA" id="ARBA00023136"/>
    </source>
</evidence>
<keyword evidence="11" id="KW-0732">Signal</keyword>
<dbReference type="GO" id="GO:0009055">
    <property type="term" value="F:electron transfer activity"/>
    <property type="evidence" value="ECO:0007669"/>
    <property type="project" value="InterPro"/>
</dbReference>
<dbReference type="GO" id="GO:0016020">
    <property type="term" value="C:membrane"/>
    <property type="evidence" value="ECO:0007669"/>
    <property type="project" value="UniProtKB-SubCell"/>
</dbReference>
<dbReference type="PRINTS" id="PR00603">
    <property type="entry name" value="CYTOCHROMEC1"/>
</dbReference>
<keyword evidence="5 9" id="KW-0479">Metal-binding</keyword>
<comment type="subcellular location">
    <subcellularLocation>
        <location evidence="1">Membrane</location>
    </subcellularLocation>
</comment>
<dbReference type="GO" id="GO:0020037">
    <property type="term" value="F:heme binding"/>
    <property type="evidence" value="ECO:0007669"/>
    <property type="project" value="InterPro"/>
</dbReference>
<feature type="binding site" description="covalent" evidence="9">
    <location>
        <position position="70"/>
    </location>
    <ligand>
        <name>heme c</name>
        <dbReference type="ChEBI" id="CHEBI:61717"/>
    </ligand>
</feature>
<dbReference type="SUPFAM" id="SSF46626">
    <property type="entry name" value="Cytochrome c"/>
    <property type="match status" value="1"/>
</dbReference>
<evidence type="ECO:0000256" key="7">
    <source>
        <dbReference type="ARBA" id="ARBA00023004"/>
    </source>
</evidence>
<protein>
    <recommendedName>
        <fullName evidence="2">Cytochrome c1</fullName>
    </recommendedName>
</protein>
<dbReference type="PANTHER" id="PTHR10266:SF3">
    <property type="entry name" value="CYTOCHROME C1, HEME PROTEIN, MITOCHONDRIAL"/>
    <property type="match status" value="1"/>
</dbReference>
<evidence type="ECO:0000256" key="6">
    <source>
        <dbReference type="ARBA" id="ARBA00022989"/>
    </source>
</evidence>
<dbReference type="Gene3D" id="1.20.5.100">
    <property type="entry name" value="Cytochrome c1, transmembrane anchor, C-terminal"/>
    <property type="match status" value="1"/>
</dbReference>
<evidence type="ECO:0000256" key="9">
    <source>
        <dbReference type="PIRSR" id="PIRSR602326-1"/>
    </source>
</evidence>
<dbReference type="KEGG" id="nao:Y958_10230"/>
<name>A0A248JUN6_9PROT</name>
<dbReference type="PROSITE" id="PS51007">
    <property type="entry name" value="CYTC"/>
    <property type="match status" value="1"/>
</dbReference>
<keyword evidence="14" id="KW-1185">Reference proteome</keyword>
<dbReference type="InterPro" id="IPR002326">
    <property type="entry name" value="Cyt_c1"/>
</dbReference>
<evidence type="ECO:0000256" key="1">
    <source>
        <dbReference type="ARBA" id="ARBA00004370"/>
    </source>
</evidence>
<dbReference type="Gene3D" id="1.10.760.10">
    <property type="entry name" value="Cytochrome c-like domain"/>
    <property type="match status" value="1"/>
</dbReference>
<dbReference type="InterPro" id="IPR036909">
    <property type="entry name" value="Cyt_c-like_dom_sf"/>
</dbReference>
<reference evidence="13 14" key="1">
    <citation type="submission" date="2017-06" db="EMBL/GenBank/DDBJ databases">
        <title>Complete genome sequence of Nitrospirillum amazonense strain CBAmC, an endophytic nitrogen-fixing and plant growth-promoting bacterium, isolated from sugarcane.</title>
        <authorList>
            <person name="Schwab S."/>
            <person name="dos Santos Teixeira K.R."/>
            <person name="Simoes Araujo J.L."/>
            <person name="Soares Vidal M."/>
            <person name="Borges de Freitas H.R."/>
            <person name="Rivello Crivelaro A.L."/>
            <person name="Bueno de Camargo Nunes A."/>
            <person name="dos Santos C.M."/>
            <person name="Palmeira da Silva Rosa D."/>
            <person name="da Silva Padilha D."/>
            <person name="da Silva E."/>
            <person name="Araujo Terra L."/>
            <person name="Soares Mendes V."/>
            <person name="Farinelli L."/>
            <person name="Magalhaes Cruz L."/>
            <person name="Baldani J.I."/>
        </authorList>
    </citation>
    <scope>NUCLEOTIDE SEQUENCE [LARGE SCALE GENOMIC DNA]</scope>
    <source>
        <strain evidence="13 14">CBAmC</strain>
    </source>
</reference>
<evidence type="ECO:0000256" key="3">
    <source>
        <dbReference type="ARBA" id="ARBA00022617"/>
    </source>
</evidence>
<feature type="binding site" description="covalent" evidence="9">
    <location>
        <position position="190"/>
    </location>
    <ligand>
        <name>heme c</name>
        <dbReference type="ChEBI" id="CHEBI:61717"/>
    </ligand>
</feature>
<dbReference type="PANTHER" id="PTHR10266">
    <property type="entry name" value="CYTOCHROME C1"/>
    <property type="match status" value="1"/>
</dbReference>
<evidence type="ECO:0000256" key="2">
    <source>
        <dbReference type="ARBA" id="ARBA00016165"/>
    </source>
</evidence>
<keyword evidence="8 10" id="KW-0472">Membrane</keyword>
<feature type="chain" id="PRO_5011596502" description="Cytochrome c1" evidence="11">
    <location>
        <begin position="25"/>
        <end position="261"/>
    </location>
</feature>
<dbReference type="FunFam" id="1.10.760.10:FF:000011">
    <property type="entry name" value="Cytochrome c1, putative"/>
    <property type="match status" value="1"/>
</dbReference>
<dbReference type="InterPro" id="IPR009056">
    <property type="entry name" value="Cyt_c-like_dom"/>
</dbReference>
<proteinExistence type="predicted"/>
<feature type="signal peptide" evidence="11">
    <location>
        <begin position="1"/>
        <end position="24"/>
    </location>
</feature>
<dbReference type="AlphaFoldDB" id="A0A248JUN6"/>